<sequence>MGGKTPTLPVLACCWLAAAAAVADAPDERTTSDLSESLRRRGETRTYHAYVAKQQSKLALYPEKIRAIDVARQHQVRREFAAAVARGTAGVAGFGGRTVLCLGARLGGEVRAFKSLGAVAVGIDLEPGRGNMDVVFGDFHDVPFAADSFDYAYSNVLDHIYDLRRFGREVARVIKPGGLFFASLYPGASVGGADAWTAKQAASLDDRPAFVAAMRACGFEEVDETRITEDMDLSSVMPPGARNAIWHQKILTIYLRRRS</sequence>
<organism evidence="3 4">
    <name type="scientific">Pelagomonas calceolata</name>
    <dbReference type="NCBI Taxonomy" id="35677"/>
    <lineage>
        <taxon>Eukaryota</taxon>
        <taxon>Sar</taxon>
        <taxon>Stramenopiles</taxon>
        <taxon>Ochrophyta</taxon>
        <taxon>Pelagophyceae</taxon>
        <taxon>Pelagomonadales</taxon>
        <taxon>Pelagomonadaceae</taxon>
        <taxon>Pelagomonas</taxon>
    </lineage>
</organism>
<dbReference type="InterPro" id="IPR013216">
    <property type="entry name" value="Methyltransf_11"/>
</dbReference>
<dbReference type="SUPFAM" id="SSF53335">
    <property type="entry name" value="S-adenosyl-L-methionine-dependent methyltransferases"/>
    <property type="match status" value="1"/>
</dbReference>
<dbReference type="GO" id="GO:0008757">
    <property type="term" value="F:S-adenosylmethionine-dependent methyltransferase activity"/>
    <property type="evidence" value="ECO:0007669"/>
    <property type="project" value="InterPro"/>
</dbReference>
<name>A0A8J2SHN7_9STRA</name>
<evidence type="ECO:0000313" key="3">
    <source>
        <dbReference type="EMBL" id="CAH0372793.1"/>
    </source>
</evidence>
<feature type="signal peptide" evidence="1">
    <location>
        <begin position="1"/>
        <end position="25"/>
    </location>
</feature>
<dbReference type="PANTHER" id="PTHR45085:SF2">
    <property type="entry name" value="F21J9.14"/>
    <property type="match status" value="1"/>
</dbReference>
<dbReference type="EMBL" id="CAKKNE010000003">
    <property type="protein sequence ID" value="CAH0372793.1"/>
    <property type="molecule type" value="Genomic_DNA"/>
</dbReference>
<dbReference type="InterPro" id="IPR029063">
    <property type="entry name" value="SAM-dependent_MTases_sf"/>
</dbReference>
<dbReference type="CDD" id="cd02440">
    <property type="entry name" value="AdoMet_MTases"/>
    <property type="match status" value="1"/>
</dbReference>
<dbReference type="Pfam" id="PF08241">
    <property type="entry name" value="Methyltransf_11"/>
    <property type="match status" value="1"/>
</dbReference>
<keyword evidence="1" id="KW-0732">Signal</keyword>
<dbReference type="Gene3D" id="3.40.50.150">
    <property type="entry name" value="Vaccinia Virus protein VP39"/>
    <property type="match status" value="1"/>
</dbReference>
<keyword evidence="4" id="KW-1185">Reference proteome</keyword>
<dbReference type="AlphaFoldDB" id="A0A8J2SHN7"/>
<evidence type="ECO:0000313" key="4">
    <source>
        <dbReference type="Proteomes" id="UP000789595"/>
    </source>
</evidence>
<evidence type="ECO:0000259" key="2">
    <source>
        <dbReference type="Pfam" id="PF08241"/>
    </source>
</evidence>
<dbReference type="PANTHER" id="PTHR45085">
    <property type="entry name" value="F21J9.14"/>
    <property type="match status" value="1"/>
</dbReference>
<comment type="caution">
    <text evidence="3">The sequence shown here is derived from an EMBL/GenBank/DDBJ whole genome shotgun (WGS) entry which is preliminary data.</text>
</comment>
<dbReference type="Proteomes" id="UP000789595">
    <property type="component" value="Unassembled WGS sequence"/>
</dbReference>
<accession>A0A8J2SHN7</accession>
<gene>
    <name evidence="3" type="ORF">PECAL_3P28340</name>
</gene>
<feature type="chain" id="PRO_5035162051" description="Methyltransferase type 11 domain-containing protein" evidence="1">
    <location>
        <begin position="26"/>
        <end position="259"/>
    </location>
</feature>
<dbReference type="OrthoDB" id="1909814at2759"/>
<reference evidence="3" key="1">
    <citation type="submission" date="2021-11" db="EMBL/GenBank/DDBJ databases">
        <authorList>
            <consortium name="Genoscope - CEA"/>
            <person name="William W."/>
        </authorList>
    </citation>
    <scope>NUCLEOTIDE SEQUENCE</scope>
</reference>
<protein>
    <recommendedName>
        <fullName evidence="2">Methyltransferase type 11 domain-containing protein</fullName>
    </recommendedName>
</protein>
<proteinExistence type="predicted"/>
<feature type="domain" description="Methyltransferase type 11" evidence="2">
    <location>
        <begin position="101"/>
        <end position="181"/>
    </location>
</feature>
<evidence type="ECO:0000256" key="1">
    <source>
        <dbReference type="SAM" id="SignalP"/>
    </source>
</evidence>